<keyword evidence="6" id="KW-1185">Reference proteome</keyword>
<dbReference type="PRINTS" id="PR00080">
    <property type="entry name" value="SDRFAMILY"/>
</dbReference>
<dbReference type="InterPro" id="IPR051911">
    <property type="entry name" value="SDR_oxidoreductase"/>
</dbReference>
<dbReference type="InterPro" id="IPR057326">
    <property type="entry name" value="KR_dom"/>
</dbReference>
<dbReference type="Pfam" id="PF00106">
    <property type="entry name" value="adh_short"/>
    <property type="match status" value="1"/>
</dbReference>
<dbReference type="OrthoDB" id="9793825at2"/>
<name>A0A3A8PX59_9BACT</name>
<evidence type="ECO:0000313" key="5">
    <source>
        <dbReference type="EMBL" id="RKH60929.1"/>
    </source>
</evidence>
<dbReference type="SUPFAM" id="SSF51735">
    <property type="entry name" value="NAD(P)-binding Rossmann-fold domains"/>
    <property type="match status" value="1"/>
</dbReference>
<evidence type="ECO:0000259" key="4">
    <source>
        <dbReference type="SMART" id="SM00822"/>
    </source>
</evidence>
<dbReference type="Gene3D" id="3.40.50.720">
    <property type="entry name" value="NAD(P)-binding Rossmann-like Domain"/>
    <property type="match status" value="1"/>
</dbReference>
<gene>
    <name evidence="5" type="ORF">D7X96_32675</name>
</gene>
<sequence>MATNDSKVWFITGISRGLGRELAKAVLARGERVIGTTRDGKSDLEAPAGALHVLPLELTDTARIPQVVKQAHALHGRLDVVVNNAGYGLLGAIEEATPEQSRHVFDVNFFGPLHVVQAALPFLRAQRRGHIVNITSIAGLAPMAGSGLYAAAKCALEGLSLSLAQEVAPLGLKVTLVEPGAFRTDFLSQHSRRETQGRIEDYAKTAGAVVEYLGKISGKQLGDPALGAKAIVDAVAAEAPPLHLVLGSDALRRTRERMGVLNGELDRWEAVTKSTDLTGPEAAGTLRPS</sequence>
<dbReference type="PANTHER" id="PTHR43976:SF16">
    <property type="entry name" value="SHORT-CHAIN DEHYDROGENASE_REDUCTASE FAMILY PROTEIN"/>
    <property type="match status" value="1"/>
</dbReference>
<evidence type="ECO:0000256" key="1">
    <source>
        <dbReference type="ARBA" id="ARBA00006484"/>
    </source>
</evidence>
<evidence type="ECO:0000256" key="3">
    <source>
        <dbReference type="RuleBase" id="RU000363"/>
    </source>
</evidence>
<dbReference type="GO" id="GO:0016491">
    <property type="term" value="F:oxidoreductase activity"/>
    <property type="evidence" value="ECO:0007669"/>
    <property type="project" value="UniProtKB-KW"/>
</dbReference>
<proteinExistence type="inferred from homology"/>
<dbReference type="InterPro" id="IPR036291">
    <property type="entry name" value="NAD(P)-bd_dom_sf"/>
</dbReference>
<dbReference type="NCBIfam" id="NF004824">
    <property type="entry name" value="PRK06180.1"/>
    <property type="match status" value="1"/>
</dbReference>
<comment type="caution">
    <text evidence="5">The sequence shown here is derived from an EMBL/GenBank/DDBJ whole genome shotgun (WGS) entry which is preliminary data.</text>
</comment>
<protein>
    <submittedName>
        <fullName evidence="5">SDR family NAD(P)-dependent oxidoreductase</fullName>
    </submittedName>
</protein>
<dbReference type="InterPro" id="IPR002347">
    <property type="entry name" value="SDR_fam"/>
</dbReference>
<dbReference type="SMART" id="SM00822">
    <property type="entry name" value="PKS_KR"/>
    <property type="match status" value="1"/>
</dbReference>
<feature type="domain" description="Ketoreductase" evidence="4">
    <location>
        <begin position="7"/>
        <end position="180"/>
    </location>
</feature>
<dbReference type="AlphaFoldDB" id="A0A3A8PX59"/>
<organism evidence="5 6">
    <name type="scientific">Corallococcus interemptor</name>
    <dbReference type="NCBI Taxonomy" id="2316720"/>
    <lineage>
        <taxon>Bacteria</taxon>
        <taxon>Pseudomonadati</taxon>
        <taxon>Myxococcota</taxon>
        <taxon>Myxococcia</taxon>
        <taxon>Myxococcales</taxon>
        <taxon>Cystobacterineae</taxon>
        <taxon>Myxococcaceae</taxon>
        <taxon>Corallococcus</taxon>
    </lineage>
</organism>
<dbReference type="CDD" id="cd05374">
    <property type="entry name" value="17beta-HSD-like_SDR_c"/>
    <property type="match status" value="1"/>
</dbReference>
<keyword evidence="2" id="KW-0560">Oxidoreductase</keyword>
<dbReference type="Proteomes" id="UP000282656">
    <property type="component" value="Unassembled WGS sequence"/>
</dbReference>
<reference evidence="6" key="1">
    <citation type="submission" date="2018-09" db="EMBL/GenBank/DDBJ databases">
        <authorList>
            <person name="Livingstone P.G."/>
            <person name="Whitworth D.E."/>
        </authorList>
    </citation>
    <scope>NUCLEOTIDE SEQUENCE [LARGE SCALE GENOMIC DNA]</scope>
    <source>
        <strain evidence="6">AB047A</strain>
    </source>
</reference>
<dbReference type="RefSeq" id="WP_121771526.1">
    <property type="nucleotide sequence ID" value="NZ_RAWM01000138.1"/>
</dbReference>
<comment type="similarity">
    <text evidence="1 3">Belongs to the short-chain dehydrogenases/reductases (SDR) family.</text>
</comment>
<accession>A0A3A8PX59</accession>
<dbReference type="PRINTS" id="PR00081">
    <property type="entry name" value="GDHRDH"/>
</dbReference>
<dbReference type="EMBL" id="RAWM01000138">
    <property type="protein sequence ID" value="RKH60929.1"/>
    <property type="molecule type" value="Genomic_DNA"/>
</dbReference>
<evidence type="ECO:0000313" key="6">
    <source>
        <dbReference type="Proteomes" id="UP000282656"/>
    </source>
</evidence>
<evidence type="ECO:0000256" key="2">
    <source>
        <dbReference type="ARBA" id="ARBA00023002"/>
    </source>
</evidence>
<dbReference type="PANTHER" id="PTHR43976">
    <property type="entry name" value="SHORT CHAIN DEHYDROGENASE"/>
    <property type="match status" value="1"/>
</dbReference>